<dbReference type="GeneID" id="36623544"/>
<proteinExistence type="predicted"/>
<name>A0A2T4AG40_TRIHA</name>
<sequence>MFFSSSFLFSLLLFFSFSSLLFPFASYLGVDCSSLHMAFLLSFCFCEFTCKSSEILSSPSYFPPQKLSLHFYLSHVLTYCSISNVLGMCGILCISSYRSKGRALFSSFFFPFSFILQLGAKVRLS</sequence>
<dbReference type="Proteomes" id="UP000241690">
    <property type="component" value="Unassembled WGS sequence"/>
</dbReference>
<keyword evidence="2" id="KW-0732">Signal</keyword>
<evidence type="ECO:0000313" key="3">
    <source>
        <dbReference type="EMBL" id="PTB56049.1"/>
    </source>
</evidence>
<keyword evidence="1" id="KW-0472">Membrane</keyword>
<feature type="chain" id="PRO_5015538650" description="Secreted protein" evidence="2">
    <location>
        <begin position="28"/>
        <end position="125"/>
    </location>
</feature>
<protein>
    <recommendedName>
        <fullName evidence="5">Secreted protein</fullName>
    </recommendedName>
</protein>
<feature type="transmembrane region" description="Helical" evidence="1">
    <location>
        <begin position="103"/>
        <end position="120"/>
    </location>
</feature>
<evidence type="ECO:0000256" key="1">
    <source>
        <dbReference type="SAM" id="Phobius"/>
    </source>
</evidence>
<dbReference type="EMBL" id="KZ679679">
    <property type="protein sequence ID" value="PTB56049.1"/>
    <property type="molecule type" value="Genomic_DNA"/>
</dbReference>
<dbReference type="AlphaFoldDB" id="A0A2T4AG40"/>
<accession>A0A2T4AG40</accession>
<dbReference type="RefSeq" id="XP_024775726.1">
    <property type="nucleotide sequence ID" value="XM_024914978.1"/>
</dbReference>
<evidence type="ECO:0000313" key="4">
    <source>
        <dbReference type="Proteomes" id="UP000241690"/>
    </source>
</evidence>
<reference evidence="3 4" key="1">
    <citation type="submission" date="2016-07" db="EMBL/GenBank/DDBJ databases">
        <title>Multiple horizontal gene transfer events from other fungi enriched the ability of initially mycotrophic Trichoderma (Ascomycota) to feed on dead plant biomass.</title>
        <authorList>
            <consortium name="DOE Joint Genome Institute"/>
            <person name="Aerts A."/>
            <person name="Atanasova L."/>
            <person name="Chenthamara K."/>
            <person name="Zhang J."/>
            <person name="Grujic M."/>
            <person name="Henrissat B."/>
            <person name="Kuo A."/>
            <person name="Salamov A."/>
            <person name="Lipzen A."/>
            <person name="Labutti K."/>
            <person name="Barry K."/>
            <person name="Miao Y."/>
            <person name="Rahimi M.J."/>
            <person name="Shen Q."/>
            <person name="Grigoriev I.V."/>
            <person name="Kubicek C.P."/>
            <person name="Druzhinina I.S."/>
        </authorList>
    </citation>
    <scope>NUCLEOTIDE SEQUENCE [LARGE SCALE GENOMIC DNA]</scope>
    <source>
        <strain evidence="3 4">CBS 226.95</strain>
    </source>
</reference>
<organism evidence="3 4">
    <name type="scientific">Trichoderma harzianum CBS 226.95</name>
    <dbReference type="NCBI Taxonomy" id="983964"/>
    <lineage>
        <taxon>Eukaryota</taxon>
        <taxon>Fungi</taxon>
        <taxon>Dikarya</taxon>
        <taxon>Ascomycota</taxon>
        <taxon>Pezizomycotina</taxon>
        <taxon>Sordariomycetes</taxon>
        <taxon>Hypocreomycetidae</taxon>
        <taxon>Hypocreales</taxon>
        <taxon>Hypocreaceae</taxon>
        <taxon>Trichoderma</taxon>
    </lineage>
</organism>
<keyword evidence="1" id="KW-1133">Transmembrane helix</keyword>
<keyword evidence="1" id="KW-0812">Transmembrane</keyword>
<gene>
    <name evidence="3" type="ORF">M431DRAFT_416142</name>
</gene>
<feature type="signal peptide" evidence="2">
    <location>
        <begin position="1"/>
        <end position="27"/>
    </location>
</feature>
<feature type="transmembrane region" description="Helical" evidence="1">
    <location>
        <begin position="71"/>
        <end position="97"/>
    </location>
</feature>
<evidence type="ECO:0000256" key="2">
    <source>
        <dbReference type="SAM" id="SignalP"/>
    </source>
</evidence>
<evidence type="ECO:0008006" key="5">
    <source>
        <dbReference type="Google" id="ProtNLM"/>
    </source>
</evidence>
<keyword evidence="4" id="KW-1185">Reference proteome</keyword>